<sequence>MLEICAELRPLAQSKSLLTCADGTQLILQADAVCIAELFDSARTQCTQHVLGSPLYSVLAQHGSLRELPAATKERELGVPDSSRSATVVVCGDELLGQVLVNALTRKGLSCSYSHRSPRECSYEVFRGGFLIVCRSSESRVQFDDELRALSELNISWIPVDYCGCSLRVGPAVIEGRGATYSDCLARERANSVNDEVFTASLQPALRGNFLRVITSTPLLVEECATLLRRICSGMQVDQAQSSVLDTVWEMRPNSDLVIHSVLPRSFINPSDKNLPIHPPTFLVDRLYGIVRELTTVAHSPMMPPTLATTQARTTDLSKMSGYINTVFCQGSSIIPSNTAQDDIDRIRKKNFYAAIGESAERYCSNLIDLKPVHYASYNELTRRGFPALDPRELVLFSSRQYETAGFPFQPLTTDLRIGWVEGRYLDDDSAVYVPASLVYVNWYLRQNRHQPRINFPAFAGVAAGMSTEQAILSGLSEIIERHATMVWWLNKHALPHIKLTQSQLALFDGAQEALRPALIHVDNTFNIPVAAGVVHNDISTLVHIGFSCRSTLAEAALKAWSEALTLQEGAHDLKNPDGIHWSAIRDGLLPGRSYKAWREDRCYLDDFRPDLKDVDDLLVQQEVFLDPRAVEHVAPLLDRVPTREPSTVNELPNDRLSTYMEKVYGHGNRIIVVDITSPDVASCGLTVIRTLVPGTVGNTPAAFPYLGNGVVVQEAVKLGWRDRPLAEEDVNNFPMPHA</sequence>
<dbReference type="PROSITE" id="PS51664">
    <property type="entry name" value="YCAO"/>
    <property type="match status" value="1"/>
</dbReference>
<dbReference type="Gene3D" id="3.40.50.720">
    <property type="entry name" value="NAD(P)-binding Rossmann-like Domain"/>
    <property type="match status" value="1"/>
</dbReference>
<organism evidence="1 2">
    <name type="scientific">Trueperella pyogenes</name>
    <dbReference type="NCBI Taxonomy" id="1661"/>
    <lineage>
        <taxon>Bacteria</taxon>
        <taxon>Bacillati</taxon>
        <taxon>Actinomycetota</taxon>
        <taxon>Actinomycetes</taxon>
        <taxon>Actinomycetales</taxon>
        <taxon>Actinomycetaceae</taxon>
        <taxon>Trueperella</taxon>
    </lineage>
</organism>
<dbReference type="Proteomes" id="UP000275951">
    <property type="component" value="Chromosome"/>
</dbReference>
<dbReference type="Pfam" id="PF02624">
    <property type="entry name" value="YcaO"/>
    <property type="match status" value="1"/>
</dbReference>
<dbReference type="Gene3D" id="3.30.160.660">
    <property type="match status" value="1"/>
</dbReference>
<dbReference type="InterPro" id="IPR003776">
    <property type="entry name" value="YcaO-like_dom"/>
</dbReference>
<dbReference type="Gene3D" id="3.30.1330.230">
    <property type="match status" value="1"/>
</dbReference>
<accession>A0A380MDI1</accession>
<proteinExistence type="predicted"/>
<dbReference type="Gene3D" id="3.30.40.250">
    <property type="match status" value="1"/>
</dbReference>
<dbReference type="InterPro" id="IPR027624">
    <property type="entry name" value="TOMM_cyclo_SagD"/>
</dbReference>
<evidence type="ECO:0000313" key="1">
    <source>
        <dbReference type="EMBL" id="AZR07141.1"/>
    </source>
</evidence>
<dbReference type="EMBL" id="CP033905">
    <property type="protein sequence ID" value="AZR07141.1"/>
    <property type="molecule type" value="Genomic_DNA"/>
</dbReference>
<dbReference type="PANTHER" id="PTHR37809:SF1">
    <property type="entry name" value="RIBOSOMAL PROTEIN S12 METHYLTHIOTRANSFERASE ACCESSORY FACTOR YCAO"/>
    <property type="match status" value="1"/>
</dbReference>
<name>A0A380MDI1_9ACTO</name>
<reference evidence="1 2" key="1">
    <citation type="submission" date="2018-11" db="EMBL/GenBank/DDBJ databases">
        <title>Multidrug-resistant genes are associated with an 42-kb island TGI1 carrying a complex class 1 integron in a Trueperella pyogenes.</title>
        <authorList>
            <person name="Dong W."/>
        </authorList>
    </citation>
    <scope>NUCLEOTIDE SEQUENCE [LARGE SCALE GENOMIC DNA]</scope>
    <source>
        <strain evidence="1 2">TP4</strain>
    </source>
</reference>
<gene>
    <name evidence="1" type="ORF">EBQ10_07415</name>
</gene>
<dbReference type="PANTHER" id="PTHR37809">
    <property type="entry name" value="RIBOSOMAL PROTEIN S12 METHYLTHIOTRANSFERASE ACCESSORY FACTOR YCAO"/>
    <property type="match status" value="1"/>
</dbReference>
<dbReference type="AlphaFoldDB" id="A0A380MDI1"/>
<dbReference type="NCBIfam" id="TIGR03604">
    <property type="entry name" value="TOMM_cyclo_SagD"/>
    <property type="match status" value="1"/>
</dbReference>
<evidence type="ECO:0000313" key="2">
    <source>
        <dbReference type="Proteomes" id="UP000275951"/>
    </source>
</evidence>
<protein>
    <submittedName>
        <fullName evidence="1">SagD family bacteriocin biosynthesis docking scaffold</fullName>
    </submittedName>
</protein>